<proteinExistence type="predicted"/>
<name>A0A5B7JEP1_PORTR</name>
<dbReference type="Proteomes" id="UP000324222">
    <property type="component" value="Unassembled WGS sequence"/>
</dbReference>
<reference evidence="2 3" key="1">
    <citation type="submission" date="2019-05" db="EMBL/GenBank/DDBJ databases">
        <title>Another draft genome of Portunus trituberculatus and its Hox gene families provides insights of decapod evolution.</title>
        <authorList>
            <person name="Jeong J.-H."/>
            <person name="Song I."/>
            <person name="Kim S."/>
            <person name="Choi T."/>
            <person name="Kim D."/>
            <person name="Ryu S."/>
            <person name="Kim W."/>
        </authorList>
    </citation>
    <scope>NUCLEOTIDE SEQUENCE [LARGE SCALE GENOMIC DNA]</scope>
    <source>
        <tissue evidence="2">Muscle</tissue>
    </source>
</reference>
<gene>
    <name evidence="2" type="ORF">E2C01_090432</name>
</gene>
<organism evidence="2 3">
    <name type="scientific">Portunus trituberculatus</name>
    <name type="common">Swimming crab</name>
    <name type="synonym">Neptunus trituberculatus</name>
    <dbReference type="NCBI Taxonomy" id="210409"/>
    <lineage>
        <taxon>Eukaryota</taxon>
        <taxon>Metazoa</taxon>
        <taxon>Ecdysozoa</taxon>
        <taxon>Arthropoda</taxon>
        <taxon>Crustacea</taxon>
        <taxon>Multicrustacea</taxon>
        <taxon>Malacostraca</taxon>
        <taxon>Eumalacostraca</taxon>
        <taxon>Eucarida</taxon>
        <taxon>Decapoda</taxon>
        <taxon>Pleocyemata</taxon>
        <taxon>Brachyura</taxon>
        <taxon>Eubrachyura</taxon>
        <taxon>Portunoidea</taxon>
        <taxon>Portunidae</taxon>
        <taxon>Portuninae</taxon>
        <taxon>Portunus</taxon>
    </lineage>
</organism>
<feature type="region of interest" description="Disordered" evidence="1">
    <location>
        <begin position="53"/>
        <end position="94"/>
    </location>
</feature>
<evidence type="ECO:0000313" key="3">
    <source>
        <dbReference type="Proteomes" id="UP000324222"/>
    </source>
</evidence>
<evidence type="ECO:0000256" key="1">
    <source>
        <dbReference type="SAM" id="MobiDB-lite"/>
    </source>
</evidence>
<sequence length="94" mass="10752">MYFTSVLQEFLFPSSSFVVPVICNSIITEMEVFIYDFIWSAVEEPRRTLTHSLTLPLSPTSESHHRHHTPPHPTTSVTSITKLPRDSSLSKSRH</sequence>
<comment type="caution">
    <text evidence="2">The sequence shown here is derived from an EMBL/GenBank/DDBJ whole genome shotgun (WGS) entry which is preliminary data.</text>
</comment>
<protein>
    <submittedName>
        <fullName evidence="2">Uncharacterized protein</fullName>
    </submittedName>
</protein>
<dbReference type="AlphaFoldDB" id="A0A5B7JEP1"/>
<evidence type="ECO:0000313" key="2">
    <source>
        <dbReference type="EMBL" id="MPC95230.1"/>
    </source>
</evidence>
<dbReference type="EMBL" id="VSRR010101415">
    <property type="protein sequence ID" value="MPC95230.1"/>
    <property type="molecule type" value="Genomic_DNA"/>
</dbReference>
<accession>A0A5B7JEP1</accession>
<keyword evidence="3" id="KW-1185">Reference proteome</keyword>